<keyword evidence="6 7" id="KW-0472">Membrane</keyword>
<dbReference type="InterPro" id="IPR004299">
    <property type="entry name" value="MBOAT_fam"/>
</dbReference>
<keyword evidence="7 9" id="KW-0808">Transferase</keyword>
<keyword evidence="5 8" id="KW-1133">Transmembrane helix</keyword>
<feature type="transmembrane region" description="Helical" evidence="8">
    <location>
        <begin position="101"/>
        <end position="119"/>
    </location>
</feature>
<dbReference type="Proteomes" id="UP000199428">
    <property type="component" value="Unassembled WGS sequence"/>
</dbReference>
<proteinExistence type="inferred from homology"/>
<keyword evidence="3 7" id="KW-1003">Cell membrane</keyword>
<evidence type="ECO:0000256" key="3">
    <source>
        <dbReference type="ARBA" id="ARBA00022475"/>
    </source>
</evidence>
<dbReference type="InterPro" id="IPR051085">
    <property type="entry name" value="MB_O-acyltransferase"/>
</dbReference>
<evidence type="ECO:0000256" key="1">
    <source>
        <dbReference type="ARBA" id="ARBA00004651"/>
    </source>
</evidence>
<reference evidence="9 10" key="1">
    <citation type="submission" date="2016-10" db="EMBL/GenBank/DDBJ databases">
        <authorList>
            <person name="de Groot N.N."/>
        </authorList>
    </citation>
    <scope>NUCLEOTIDE SEQUENCE [LARGE SCALE GENOMIC DNA]</scope>
    <source>
        <strain evidence="9 10">DSM 10317</strain>
    </source>
</reference>
<evidence type="ECO:0000256" key="4">
    <source>
        <dbReference type="ARBA" id="ARBA00022692"/>
    </source>
</evidence>
<comment type="similarity">
    <text evidence="2 7">Belongs to the membrane-bound acyltransferase family.</text>
</comment>
<feature type="transmembrane region" description="Helical" evidence="8">
    <location>
        <begin position="45"/>
        <end position="61"/>
    </location>
</feature>
<evidence type="ECO:0000256" key="7">
    <source>
        <dbReference type="PIRNR" id="PIRNR016636"/>
    </source>
</evidence>
<dbReference type="AlphaFoldDB" id="A0A1G5S4X4"/>
<gene>
    <name evidence="9" type="ORF">SAMN02910350_02527</name>
</gene>
<feature type="transmembrane region" description="Helical" evidence="8">
    <location>
        <begin position="139"/>
        <end position="162"/>
    </location>
</feature>
<feature type="transmembrane region" description="Helical" evidence="8">
    <location>
        <begin position="501"/>
        <end position="522"/>
    </location>
</feature>
<feature type="transmembrane region" description="Helical" evidence="8">
    <location>
        <begin position="344"/>
        <end position="361"/>
    </location>
</feature>
<comment type="subcellular location">
    <subcellularLocation>
        <location evidence="1">Cell membrane</location>
        <topology evidence="1">Multi-pass membrane protein</topology>
    </subcellularLocation>
</comment>
<feature type="transmembrane region" description="Helical" evidence="8">
    <location>
        <begin position="463"/>
        <end position="481"/>
    </location>
</feature>
<dbReference type="Pfam" id="PF03062">
    <property type="entry name" value="MBOAT"/>
    <property type="match status" value="1"/>
</dbReference>
<dbReference type="PANTHER" id="PTHR13285">
    <property type="entry name" value="ACYLTRANSFERASE"/>
    <property type="match status" value="1"/>
</dbReference>
<evidence type="ECO:0000256" key="8">
    <source>
        <dbReference type="SAM" id="Phobius"/>
    </source>
</evidence>
<organism evidence="9 10">
    <name type="scientific">Pseudobutyrivibrio xylanivorans</name>
    <dbReference type="NCBI Taxonomy" id="185007"/>
    <lineage>
        <taxon>Bacteria</taxon>
        <taxon>Bacillati</taxon>
        <taxon>Bacillota</taxon>
        <taxon>Clostridia</taxon>
        <taxon>Lachnospirales</taxon>
        <taxon>Lachnospiraceae</taxon>
        <taxon>Pseudobutyrivibrio</taxon>
    </lineage>
</organism>
<evidence type="ECO:0000256" key="5">
    <source>
        <dbReference type="ARBA" id="ARBA00022989"/>
    </source>
</evidence>
<dbReference type="GO" id="GO:0016746">
    <property type="term" value="F:acyltransferase activity"/>
    <property type="evidence" value="ECO:0007669"/>
    <property type="project" value="UniProtKB-KW"/>
</dbReference>
<name>A0A1G5S4X4_PSEXY</name>
<accession>A0A1G5S4X4</accession>
<evidence type="ECO:0000313" key="10">
    <source>
        <dbReference type="Proteomes" id="UP000199428"/>
    </source>
</evidence>
<keyword evidence="7 9" id="KW-0012">Acyltransferase</keyword>
<keyword evidence="4 8" id="KW-0812">Transmembrane</keyword>
<dbReference type="PIRSF" id="PIRSF016636">
    <property type="entry name" value="AlgI_DltB"/>
    <property type="match status" value="1"/>
</dbReference>
<evidence type="ECO:0000313" key="9">
    <source>
        <dbReference type="EMBL" id="SCZ80890.1"/>
    </source>
</evidence>
<dbReference type="InterPro" id="IPR024194">
    <property type="entry name" value="Ac/AlaTfrase_AlgI/DltB"/>
</dbReference>
<evidence type="ECO:0000256" key="2">
    <source>
        <dbReference type="ARBA" id="ARBA00010323"/>
    </source>
</evidence>
<protein>
    <submittedName>
        <fullName evidence="9">D-alanyl-lipoteichoic acid acyltransferase DltB, MBOAT superfamily</fullName>
    </submittedName>
</protein>
<evidence type="ECO:0000256" key="6">
    <source>
        <dbReference type="ARBA" id="ARBA00023136"/>
    </source>
</evidence>
<dbReference type="PIRSF" id="PIRSF500217">
    <property type="entry name" value="AlgI"/>
    <property type="match status" value="1"/>
</dbReference>
<dbReference type="EMBL" id="FMWK01000017">
    <property type="protein sequence ID" value="SCZ80890.1"/>
    <property type="molecule type" value="Genomic_DNA"/>
</dbReference>
<dbReference type="InterPro" id="IPR028362">
    <property type="entry name" value="AlgI"/>
</dbReference>
<dbReference type="GO" id="GO:0042121">
    <property type="term" value="P:alginic acid biosynthetic process"/>
    <property type="evidence" value="ECO:0007669"/>
    <property type="project" value="InterPro"/>
</dbReference>
<dbReference type="GO" id="GO:0005886">
    <property type="term" value="C:plasma membrane"/>
    <property type="evidence" value="ECO:0007669"/>
    <property type="project" value="UniProtKB-SubCell"/>
</dbReference>
<dbReference type="RefSeq" id="WP_090163814.1">
    <property type="nucleotide sequence ID" value="NZ_FMWK01000017.1"/>
</dbReference>
<dbReference type="PANTHER" id="PTHR13285:SF18">
    <property type="entry name" value="PROTEIN-CYSTEINE N-PALMITOYLTRANSFERASE RASP"/>
    <property type="match status" value="1"/>
</dbReference>
<sequence length="530" mass="61011">MLFTSYEFLGFLLVVFIMYYLLPGRAQWSFLLIASYAFYFMADPRYLIFIAITTVSTYLAAKAISDKKQSFDIWFKEHKKEMEKEERKAAKAKEHATEKKIFLCCLLFNLGILAVTKYTNFTISNINSIIGAVGNQGTLSFVDLIIPMGISFYTFQSMGYLIDVYNGKFEAQKNPFKFALFVSFFPQLVQGPISRYADLSQTLFEEHRFDWKTVSFGLERIMWGFFKKLVIADRILVAVQAIIASPDTYNGFYAFAGAMFYALELYADFTGGIDITIGVAETMGIKVTENFRRPYFSKNIKEYWNRWHITMGTWFTDYIFYPISASQFMMKLSKKSRARLGNNLGKRVPVYLSSFIVWFTTGIWHGASWNFIVWGLGNFVVIMISQELEPFYRWFHSKVKVDGTFGWKLFQIIRTVLIMSSLRMFDCYRDVPLTFKMFGSIFTKSSLSQLNADAFISMGLESYDYAVVFIGMLVLVAVSLVQRSGSVREKIAAKAAPVRFIAWYGLFMATLIFGAYGIGYSASQFIYNQF</sequence>